<sequence>MARNRLVDIEWGETSGVDASANNIEGWAVLKGKTVHHGKILQQIKELADKILARMDEDDDDEAGKQATQKALLKAVEEAWPAYATEVAKVVKEHGRTDASTGPLNKAFSVFREDVESRLAKLKGTSDSVRTALQAALKDKYPQDADKGRWVWVRDFDDTSVVFENDDELFAAAYTIDDEGAASLGEPERVRITYTPI</sequence>
<organism evidence="1">
    <name type="scientific">marine sediment metagenome</name>
    <dbReference type="NCBI Taxonomy" id="412755"/>
    <lineage>
        <taxon>unclassified sequences</taxon>
        <taxon>metagenomes</taxon>
        <taxon>ecological metagenomes</taxon>
    </lineage>
</organism>
<name>A0A0F9QT36_9ZZZZ</name>
<protein>
    <submittedName>
        <fullName evidence="1">Uncharacterized protein</fullName>
    </submittedName>
</protein>
<accession>A0A0F9QT36</accession>
<dbReference type="EMBL" id="LAZR01001276">
    <property type="protein sequence ID" value="KKN47445.1"/>
    <property type="molecule type" value="Genomic_DNA"/>
</dbReference>
<evidence type="ECO:0000313" key="1">
    <source>
        <dbReference type="EMBL" id="KKN47445.1"/>
    </source>
</evidence>
<reference evidence="1" key="1">
    <citation type="journal article" date="2015" name="Nature">
        <title>Complex archaea that bridge the gap between prokaryotes and eukaryotes.</title>
        <authorList>
            <person name="Spang A."/>
            <person name="Saw J.H."/>
            <person name="Jorgensen S.L."/>
            <person name="Zaremba-Niedzwiedzka K."/>
            <person name="Martijn J."/>
            <person name="Lind A.E."/>
            <person name="van Eijk R."/>
            <person name="Schleper C."/>
            <person name="Guy L."/>
            <person name="Ettema T.J."/>
        </authorList>
    </citation>
    <scope>NUCLEOTIDE SEQUENCE</scope>
</reference>
<dbReference type="AlphaFoldDB" id="A0A0F9QT36"/>
<comment type="caution">
    <text evidence="1">The sequence shown here is derived from an EMBL/GenBank/DDBJ whole genome shotgun (WGS) entry which is preliminary data.</text>
</comment>
<proteinExistence type="predicted"/>
<gene>
    <name evidence="1" type="ORF">LCGC14_0662850</name>
</gene>